<dbReference type="SUPFAM" id="SSF51735">
    <property type="entry name" value="NAD(P)-binding Rossmann-fold domains"/>
    <property type="match status" value="1"/>
</dbReference>
<evidence type="ECO:0000313" key="2">
    <source>
        <dbReference type="EMBL" id="MCP9273025.1"/>
    </source>
</evidence>
<dbReference type="Gene3D" id="3.40.50.720">
    <property type="entry name" value="NAD(P)-binding Rossmann-like Domain"/>
    <property type="match status" value="1"/>
</dbReference>
<dbReference type="InterPro" id="IPR036291">
    <property type="entry name" value="NAD(P)-bd_dom_sf"/>
</dbReference>
<gene>
    <name evidence="2" type="ORF">NM203_12615</name>
</gene>
<dbReference type="Pfam" id="PF19328">
    <property type="entry name" value="DAP_DH_C"/>
    <property type="match status" value="1"/>
</dbReference>
<dbReference type="RefSeq" id="WP_255060266.1">
    <property type="nucleotide sequence ID" value="NZ_JANDBD010000004.1"/>
</dbReference>
<organism evidence="2 3">
    <name type="scientific">Mycolicibacterium arenosum</name>
    <dbReference type="NCBI Taxonomy" id="2952157"/>
    <lineage>
        <taxon>Bacteria</taxon>
        <taxon>Bacillati</taxon>
        <taxon>Actinomycetota</taxon>
        <taxon>Actinomycetes</taxon>
        <taxon>Mycobacteriales</taxon>
        <taxon>Mycobacteriaceae</taxon>
        <taxon>Mycolicibacterium</taxon>
    </lineage>
</organism>
<name>A0ABT1M1K7_9MYCO</name>
<proteinExistence type="predicted"/>
<keyword evidence="3" id="KW-1185">Reference proteome</keyword>
<dbReference type="EMBL" id="JANDBD010000004">
    <property type="protein sequence ID" value="MCP9273025.1"/>
    <property type="molecule type" value="Genomic_DNA"/>
</dbReference>
<evidence type="ECO:0000259" key="1">
    <source>
        <dbReference type="Pfam" id="PF19328"/>
    </source>
</evidence>
<dbReference type="CDD" id="cd24146">
    <property type="entry name" value="nat-AmDH_N_like"/>
    <property type="match status" value="1"/>
</dbReference>
<feature type="domain" description="2,4-diaminopentanoate dehydrogenase C-terminal" evidence="1">
    <location>
        <begin position="141"/>
        <end position="342"/>
    </location>
</feature>
<dbReference type="InterPro" id="IPR045760">
    <property type="entry name" value="DAP_DH_C"/>
</dbReference>
<reference evidence="2 3" key="1">
    <citation type="submission" date="2022-06" db="EMBL/GenBank/DDBJ databases">
        <title>Mycolicibacterium sp. CAU 1645 isolated from seawater.</title>
        <authorList>
            <person name="Kim W."/>
        </authorList>
    </citation>
    <scope>NUCLEOTIDE SEQUENCE [LARGE SCALE GENOMIC DNA]</scope>
    <source>
        <strain evidence="2 3">CAU 1645</strain>
    </source>
</reference>
<sequence>MSERPIRVVQWTSGIVGTSAVRAVLDDPRLELVGLYTHSADKRGLDAGTLAGRDPVGVAATDDVDAVLSTRPDCIVYMPHWPDIGELERILGSGVNVVTTARLVNGEYYPDDAGSRLAAAARAGGATLVGTGMNPMHVPTVALAATAMCRHVSRISITESMDCFGYGNTATWTGYGFGGPPDSADIKAKLLAAEPDYAETVSAMARAIGKEIDDVGLTVECAVALADRDLGFIRIAEGTVAGVDATWTGSRAGAPVAELRTTWTLGSVLGHRQDPEWRLAFGYLVEITGDPNVKLTMSFAPADYETFDIGTTTAMPAVNAIPAVVAAPAGVLTPLDLPLVTARRR</sequence>
<protein>
    <submittedName>
        <fullName evidence="2">Dihydrodipicolinate reductase</fullName>
    </submittedName>
</protein>
<dbReference type="Proteomes" id="UP001651690">
    <property type="component" value="Unassembled WGS sequence"/>
</dbReference>
<accession>A0ABT1M1K7</accession>
<comment type="caution">
    <text evidence="2">The sequence shown here is derived from an EMBL/GenBank/DDBJ whole genome shotgun (WGS) entry which is preliminary data.</text>
</comment>
<evidence type="ECO:0000313" key="3">
    <source>
        <dbReference type="Proteomes" id="UP001651690"/>
    </source>
</evidence>